<sequence>MRTNTKKDRTLNRYQRKRLISYGVIGLSSIIMFVPLLSALLNSLKSYKEYTSVPIQWIPNPFQWQNYIEVWKMTAMDTYALNSLIVTVLSVIGALLSCSMVGYAFARLQFPFKRSLFVMVLGTLMIPPVVMIIPQFIIFKHLGFLDTLVPLWIMEWLAQPFGVFLMRQAFLAIPKEFDEAAKLDGCTPFQTYWRVYLPMCKPQLATLTIFTFMTKWNEIMAPVIYLSSEDKFTLPIGILSMSGAWFGQEQYLVAAALMSLLPILLVFLFTEKYFVRGASSSGLK</sequence>
<dbReference type="EMBL" id="AVPE01000008">
    <property type="protein sequence ID" value="KGX92014.1"/>
    <property type="molecule type" value="Genomic_DNA"/>
</dbReference>
<dbReference type="PANTHER" id="PTHR43744">
    <property type="entry name" value="ABC TRANSPORTER PERMEASE PROTEIN MG189-RELATED-RELATED"/>
    <property type="match status" value="1"/>
</dbReference>
<accession>A0A0A5GJ67</accession>
<dbReference type="InterPro" id="IPR035906">
    <property type="entry name" value="MetI-like_sf"/>
</dbReference>
<dbReference type="Pfam" id="PF00528">
    <property type="entry name" value="BPD_transp_1"/>
    <property type="match status" value="1"/>
</dbReference>
<dbReference type="SUPFAM" id="SSF161098">
    <property type="entry name" value="MetI-like"/>
    <property type="match status" value="1"/>
</dbReference>
<comment type="caution">
    <text evidence="9">The sequence shown here is derived from an EMBL/GenBank/DDBJ whole genome shotgun (WGS) entry which is preliminary data.</text>
</comment>
<dbReference type="GO" id="GO:0005886">
    <property type="term" value="C:plasma membrane"/>
    <property type="evidence" value="ECO:0007669"/>
    <property type="project" value="UniProtKB-SubCell"/>
</dbReference>
<protein>
    <submittedName>
        <fullName evidence="9">Sugar ABC transporter permease</fullName>
    </submittedName>
</protein>
<feature type="transmembrane region" description="Helical" evidence="7">
    <location>
        <begin position="251"/>
        <end position="270"/>
    </location>
</feature>
<comment type="similarity">
    <text evidence="7">Belongs to the binding-protein-dependent transport system permease family.</text>
</comment>
<evidence type="ECO:0000256" key="4">
    <source>
        <dbReference type="ARBA" id="ARBA00022692"/>
    </source>
</evidence>
<evidence type="ECO:0000256" key="3">
    <source>
        <dbReference type="ARBA" id="ARBA00022475"/>
    </source>
</evidence>
<keyword evidence="3" id="KW-1003">Cell membrane</keyword>
<evidence type="ECO:0000313" key="9">
    <source>
        <dbReference type="EMBL" id="KGX92014.1"/>
    </source>
</evidence>
<evidence type="ECO:0000256" key="6">
    <source>
        <dbReference type="ARBA" id="ARBA00023136"/>
    </source>
</evidence>
<feature type="transmembrane region" description="Helical" evidence="7">
    <location>
        <begin position="116"/>
        <end position="137"/>
    </location>
</feature>
<feature type="transmembrane region" description="Helical" evidence="7">
    <location>
        <begin position="20"/>
        <end position="41"/>
    </location>
</feature>
<dbReference type="GO" id="GO:0055085">
    <property type="term" value="P:transmembrane transport"/>
    <property type="evidence" value="ECO:0007669"/>
    <property type="project" value="InterPro"/>
</dbReference>
<dbReference type="AlphaFoldDB" id="A0A0A5GJ67"/>
<keyword evidence="4 7" id="KW-0812">Transmembrane</keyword>
<keyword evidence="10" id="KW-1185">Reference proteome</keyword>
<name>A0A0A5GJ67_9BACI</name>
<proteinExistence type="inferred from homology"/>
<feature type="transmembrane region" description="Helical" evidence="7">
    <location>
        <begin position="149"/>
        <end position="166"/>
    </location>
</feature>
<evidence type="ECO:0000256" key="2">
    <source>
        <dbReference type="ARBA" id="ARBA00022448"/>
    </source>
</evidence>
<keyword evidence="2 7" id="KW-0813">Transport</keyword>
<evidence type="ECO:0000256" key="7">
    <source>
        <dbReference type="RuleBase" id="RU363032"/>
    </source>
</evidence>
<keyword evidence="6 7" id="KW-0472">Membrane</keyword>
<evidence type="ECO:0000256" key="5">
    <source>
        <dbReference type="ARBA" id="ARBA00022989"/>
    </source>
</evidence>
<reference evidence="9 10" key="1">
    <citation type="submission" date="2013-08" db="EMBL/GenBank/DDBJ databases">
        <authorList>
            <person name="Huang J."/>
            <person name="Wang G."/>
        </authorList>
    </citation>
    <scope>NUCLEOTIDE SEQUENCE [LARGE SCALE GENOMIC DNA]</scope>
    <source>
        <strain evidence="9 10">JSM 076056</strain>
    </source>
</reference>
<dbReference type="Proteomes" id="UP000030528">
    <property type="component" value="Unassembled WGS sequence"/>
</dbReference>
<dbReference type="PANTHER" id="PTHR43744:SF12">
    <property type="entry name" value="ABC TRANSPORTER PERMEASE PROTEIN MG189-RELATED"/>
    <property type="match status" value="1"/>
</dbReference>
<dbReference type="STRING" id="1385510.GCA_000425205_00530"/>
<evidence type="ECO:0000313" key="10">
    <source>
        <dbReference type="Proteomes" id="UP000030528"/>
    </source>
</evidence>
<organism evidence="9 10">
    <name type="scientific">Pontibacillus halophilus JSM 076056 = DSM 19796</name>
    <dbReference type="NCBI Taxonomy" id="1385510"/>
    <lineage>
        <taxon>Bacteria</taxon>
        <taxon>Bacillati</taxon>
        <taxon>Bacillota</taxon>
        <taxon>Bacilli</taxon>
        <taxon>Bacillales</taxon>
        <taxon>Bacillaceae</taxon>
        <taxon>Pontibacillus</taxon>
    </lineage>
</organism>
<comment type="subcellular location">
    <subcellularLocation>
        <location evidence="1 7">Cell membrane</location>
        <topology evidence="1 7">Multi-pass membrane protein</topology>
    </subcellularLocation>
</comment>
<dbReference type="InterPro" id="IPR000515">
    <property type="entry name" value="MetI-like"/>
</dbReference>
<feature type="domain" description="ABC transmembrane type-1" evidence="8">
    <location>
        <begin position="80"/>
        <end position="270"/>
    </location>
</feature>
<keyword evidence="5 7" id="KW-1133">Transmembrane helix</keyword>
<dbReference type="Gene3D" id="1.10.3720.10">
    <property type="entry name" value="MetI-like"/>
    <property type="match status" value="1"/>
</dbReference>
<dbReference type="OrthoDB" id="9771544at2"/>
<feature type="transmembrane region" description="Helical" evidence="7">
    <location>
        <begin position="79"/>
        <end position="104"/>
    </location>
</feature>
<evidence type="ECO:0000259" key="8">
    <source>
        <dbReference type="PROSITE" id="PS50928"/>
    </source>
</evidence>
<gene>
    <name evidence="9" type="ORF">N781_03040</name>
</gene>
<dbReference type="PROSITE" id="PS50928">
    <property type="entry name" value="ABC_TM1"/>
    <property type="match status" value="1"/>
</dbReference>
<evidence type="ECO:0000256" key="1">
    <source>
        <dbReference type="ARBA" id="ARBA00004651"/>
    </source>
</evidence>
<dbReference type="CDD" id="cd06261">
    <property type="entry name" value="TM_PBP2"/>
    <property type="match status" value="1"/>
</dbReference>
<dbReference type="eggNOG" id="COG0395">
    <property type="taxonomic scope" value="Bacteria"/>
</dbReference>